<organism evidence="2 3">
    <name type="scientific">Metabacillus litoralis</name>
    <dbReference type="NCBI Taxonomy" id="152268"/>
    <lineage>
        <taxon>Bacteria</taxon>
        <taxon>Bacillati</taxon>
        <taxon>Bacillota</taxon>
        <taxon>Bacilli</taxon>
        <taxon>Bacillales</taxon>
        <taxon>Bacillaceae</taxon>
        <taxon>Metabacillus</taxon>
    </lineage>
</organism>
<feature type="transmembrane region" description="Helical" evidence="1">
    <location>
        <begin position="289"/>
        <end position="311"/>
    </location>
</feature>
<dbReference type="Pfam" id="PF12679">
    <property type="entry name" value="ABC2_membrane_2"/>
    <property type="match status" value="1"/>
</dbReference>
<sequence length="318" mass="36410">MISLLKNEWMKIFQKVSTYLFIVFILIAVIGTAFIEMKINGENTNENWKEELTTNIQENEKALKDENIDEEEKTMLMENIAYNTQLLDANMNPNLSTNWTYMADWTTLLTSFITLFVVIVCSSSVSSEFADGTIKQLLIRPYKRWKILLSKYIVSVIYAGLLILILLASSFLIGTLLFGNGAYTDKIIDPASFEFTPIIVGDYVVNMFVYWIPGFLVITTLAFMLSTLFKNQSIAVGVSIFILFASSTLNLLIQSFVEKNQWLKFILFPHLDLRGYISESLPLFEGATLGFSLTILSVYFIIFLTLTFYFFQKKDVSY</sequence>
<keyword evidence="3" id="KW-1185">Reference proteome</keyword>
<dbReference type="Proteomes" id="UP000321363">
    <property type="component" value="Unassembled WGS sequence"/>
</dbReference>
<dbReference type="EMBL" id="VOQF01000001">
    <property type="protein sequence ID" value="TXC92915.1"/>
    <property type="molecule type" value="Genomic_DNA"/>
</dbReference>
<feature type="transmembrane region" description="Helical" evidence="1">
    <location>
        <begin position="236"/>
        <end position="257"/>
    </location>
</feature>
<keyword evidence="1" id="KW-0472">Membrane</keyword>
<evidence type="ECO:0000313" key="3">
    <source>
        <dbReference type="Proteomes" id="UP000321363"/>
    </source>
</evidence>
<name>A0A5C6W7K0_9BACI</name>
<feature type="transmembrane region" description="Helical" evidence="1">
    <location>
        <begin position="152"/>
        <end position="178"/>
    </location>
</feature>
<protein>
    <submittedName>
        <fullName evidence="2">ABC transporter permease subunit</fullName>
    </submittedName>
</protein>
<keyword evidence="1" id="KW-0812">Transmembrane</keyword>
<feature type="transmembrane region" description="Helical" evidence="1">
    <location>
        <begin position="12"/>
        <end position="35"/>
    </location>
</feature>
<feature type="transmembrane region" description="Helical" evidence="1">
    <location>
        <begin position="108"/>
        <end position="131"/>
    </location>
</feature>
<gene>
    <name evidence="2" type="ORF">FS935_01605</name>
</gene>
<evidence type="ECO:0000256" key="1">
    <source>
        <dbReference type="SAM" id="Phobius"/>
    </source>
</evidence>
<dbReference type="RefSeq" id="WP_146945777.1">
    <property type="nucleotide sequence ID" value="NZ_VOQF01000001.1"/>
</dbReference>
<evidence type="ECO:0000313" key="2">
    <source>
        <dbReference type="EMBL" id="TXC92915.1"/>
    </source>
</evidence>
<comment type="caution">
    <text evidence="2">The sequence shown here is derived from an EMBL/GenBank/DDBJ whole genome shotgun (WGS) entry which is preliminary data.</text>
</comment>
<dbReference type="PANTHER" id="PTHR37305:SF1">
    <property type="entry name" value="MEMBRANE PROTEIN"/>
    <property type="match status" value="1"/>
</dbReference>
<accession>A0A5C6W7K0</accession>
<proteinExistence type="predicted"/>
<dbReference type="GO" id="GO:0005886">
    <property type="term" value="C:plasma membrane"/>
    <property type="evidence" value="ECO:0007669"/>
    <property type="project" value="UniProtKB-SubCell"/>
</dbReference>
<feature type="transmembrane region" description="Helical" evidence="1">
    <location>
        <begin position="208"/>
        <end position="229"/>
    </location>
</feature>
<dbReference type="PANTHER" id="PTHR37305">
    <property type="entry name" value="INTEGRAL MEMBRANE PROTEIN-RELATED"/>
    <property type="match status" value="1"/>
</dbReference>
<dbReference type="GO" id="GO:0140359">
    <property type="term" value="F:ABC-type transporter activity"/>
    <property type="evidence" value="ECO:0007669"/>
    <property type="project" value="InterPro"/>
</dbReference>
<dbReference type="OrthoDB" id="8613028at2"/>
<keyword evidence="1" id="KW-1133">Transmembrane helix</keyword>
<reference evidence="2 3" key="1">
    <citation type="journal article" date="2005" name="Int. J. Syst. Evol. Microbiol.">
        <title>Bacillus litoralis sp. nov., isolated from a tidal flat of the Yellow Sea in Korea.</title>
        <authorList>
            <person name="Yoon J.H."/>
            <person name="Oh T.K."/>
        </authorList>
    </citation>
    <scope>NUCLEOTIDE SEQUENCE [LARGE SCALE GENOMIC DNA]</scope>
    <source>
        <strain evidence="2 3">SW-211</strain>
    </source>
</reference>
<dbReference type="AlphaFoldDB" id="A0A5C6W7K0"/>